<sequence length="114" mass="13216">MKYKQIKEKFADEAGKAEKDHEVQMARGDLYKAAKYSIKLHDMMKNISETEGLEGWIQEKITKASDYLNTVFNHFDYKSKFNNSVNFVGETNPLPDMNKYGIYTTKSKDGDFQV</sequence>
<organism evidence="1">
    <name type="scientific">marine metagenome</name>
    <dbReference type="NCBI Taxonomy" id="408172"/>
    <lineage>
        <taxon>unclassified sequences</taxon>
        <taxon>metagenomes</taxon>
        <taxon>ecological metagenomes</taxon>
    </lineage>
</organism>
<accession>A0A382DJS1</accession>
<reference evidence="1" key="1">
    <citation type="submission" date="2018-05" db="EMBL/GenBank/DDBJ databases">
        <authorList>
            <person name="Lanie J.A."/>
            <person name="Ng W.-L."/>
            <person name="Kazmierczak K.M."/>
            <person name="Andrzejewski T.M."/>
            <person name="Davidsen T.M."/>
            <person name="Wayne K.J."/>
            <person name="Tettelin H."/>
            <person name="Glass J.I."/>
            <person name="Rusch D."/>
            <person name="Podicherti R."/>
            <person name="Tsui H.-C.T."/>
            <person name="Winkler M.E."/>
        </authorList>
    </citation>
    <scope>NUCLEOTIDE SEQUENCE</scope>
</reference>
<dbReference type="AlphaFoldDB" id="A0A382DJS1"/>
<name>A0A382DJS1_9ZZZZ</name>
<feature type="non-terminal residue" evidence="1">
    <location>
        <position position="114"/>
    </location>
</feature>
<protein>
    <submittedName>
        <fullName evidence="1">Uncharacterized protein</fullName>
    </submittedName>
</protein>
<gene>
    <name evidence="1" type="ORF">METZ01_LOCUS191359</name>
</gene>
<proteinExistence type="predicted"/>
<evidence type="ECO:0000313" key="1">
    <source>
        <dbReference type="EMBL" id="SVB38505.1"/>
    </source>
</evidence>
<dbReference type="EMBL" id="UINC01039676">
    <property type="protein sequence ID" value="SVB38505.1"/>
    <property type="molecule type" value="Genomic_DNA"/>
</dbReference>